<gene>
    <name evidence="1" type="ORF">SDC9_94889</name>
</gene>
<reference evidence="1" key="1">
    <citation type="submission" date="2019-08" db="EMBL/GenBank/DDBJ databases">
        <authorList>
            <person name="Kucharzyk K."/>
            <person name="Murdoch R.W."/>
            <person name="Higgins S."/>
            <person name="Loffler F."/>
        </authorList>
    </citation>
    <scope>NUCLEOTIDE SEQUENCE</scope>
</reference>
<accession>A0A645A5E8</accession>
<name>A0A645A5E8_9ZZZZ</name>
<comment type="caution">
    <text evidence="1">The sequence shown here is derived from an EMBL/GenBank/DDBJ whole genome shotgun (WGS) entry which is preliminary data.</text>
</comment>
<protein>
    <submittedName>
        <fullName evidence="1">Uncharacterized protein</fullName>
    </submittedName>
</protein>
<dbReference type="EMBL" id="VSSQ01011979">
    <property type="protein sequence ID" value="MPM48166.1"/>
    <property type="molecule type" value="Genomic_DNA"/>
</dbReference>
<organism evidence="1">
    <name type="scientific">bioreactor metagenome</name>
    <dbReference type="NCBI Taxonomy" id="1076179"/>
    <lineage>
        <taxon>unclassified sequences</taxon>
        <taxon>metagenomes</taxon>
        <taxon>ecological metagenomes</taxon>
    </lineage>
</organism>
<evidence type="ECO:0000313" key="1">
    <source>
        <dbReference type="EMBL" id="MPM48166.1"/>
    </source>
</evidence>
<proteinExistence type="predicted"/>
<dbReference type="AlphaFoldDB" id="A0A645A5E8"/>
<sequence length="42" mass="4443">MTAVATPAPPSPNNRIAITVAKEEEAMFTKLLPMSMVVKAVS</sequence>